<dbReference type="SUPFAM" id="SSF103473">
    <property type="entry name" value="MFS general substrate transporter"/>
    <property type="match status" value="1"/>
</dbReference>
<dbReference type="GO" id="GO:0005886">
    <property type="term" value="C:plasma membrane"/>
    <property type="evidence" value="ECO:0007669"/>
    <property type="project" value="TreeGrafter"/>
</dbReference>
<keyword evidence="11" id="KW-1185">Reference proteome</keyword>
<evidence type="ECO:0000256" key="4">
    <source>
        <dbReference type="ARBA" id="ARBA00022692"/>
    </source>
</evidence>
<dbReference type="EMBL" id="MU251536">
    <property type="protein sequence ID" value="KAG9232670.1"/>
    <property type="molecule type" value="Genomic_DNA"/>
</dbReference>
<comment type="subcellular location">
    <subcellularLocation>
        <location evidence="1">Membrane</location>
        <topology evidence="1">Multi-pass membrane protein</topology>
    </subcellularLocation>
</comment>
<evidence type="ECO:0000313" key="10">
    <source>
        <dbReference type="EMBL" id="KAG9232670.1"/>
    </source>
</evidence>
<evidence type="ECO:0000256" key="8">
    <source>
        <dbReference type="SAM" id="Phobius"/>
    </source>
</evidence>
<comment type="similarity">
    <text evidence="2">Belongs to the major facilitator superfamily. TCR/Tet family.</text>
</comment>
<organism evidence="10 11">
    <name type="scientific">Amylocarpus encephaloides</name>
    <dbReference type="NCBI Taxonomy" id="45428"/>
    <lineage>
        <taxon>Eukaryota</taxon>
        <taxon>Fungi</taxon>
        <taxon>Dikarya</taxon>
        <taxon>Ascomycota</taxon>
        <taxon>Pezizomycotina</taxon>
        <taxon>Leotiomycetes</taxon>
        <taxon>Helotiales</taxon>
        <taxon>Helotiales incertae sedis</taxon>
        <taxon>Amylocarpus</taxon>
    </lineage>
</organism>
<protein>
    <submittedName>
        <fullName evidence="10">HC-toxin efflux carrier</fullName>
    </submittedName>
</protein>
<evidence type="ECO:0000256" key="3">
    <source>
        <dbReference type="ARBA" id="ARBA00022448"/>
    </source>
</evidence>
<dbReference type="PROSITE" id="PS50850">
    <property type="entry name" value="MFS"/>
    <property type="match status" value="1"/>
</dbReference>
<evidence type="ECO:0000256" key="2">
    <source>
        <dbReference type="ARBA" id="ARBA00007520"/>
    </source>
</evidence>
<accession>A0A9P7YGK1</accession>
<keyword evidence="3" id="KW-0813">Transport</keyword>
<name>A0A9P7YGK1_9HELO</name>
<feature type="region of interest" description="Disordered" evidence="7">
    <location>
        <begin position="1"/>
        <end position="61"/>
    </location>
</feature>
<feature type="transmembrane region" description="Helical" evidence="8">
    <location>
        <begin position="435"/>
        <end position="454"/>
    </location>
</feature>
<feature type="transmembrane region" description="Helical" evidence="8">
    <location>
        <begin position="197"/>
        <end position="220"/>
    </location>
</feature>
<dbReference type="OrthoDB" id="10021397at2759"/>
<dbReference type="InterPro" id="IPR020846">
    <property type="entry name" value="MFS_dom"/>
</dbReference>
<evidence type="ECO:0000256" key="1">
    <source>
        <dbReference type="ARBA" id="ARBA00004141"/>
    </source>
</evidence>
<evidence type="ECO:0000256" key="6">
    <source>
        <dbReference type="ARBA" id="ARBA00023136"/>
    </source>
</evidence>
<feature type="transmembrane region" description="Helical" evidence="8">
    <location>
        <begin position="269"/>
        <end position="288"/>
    </location>
</feature>
<dbReference type="Gene3D" id="1.20.1250.20">
    <property type="entry name" value="MFS general substrate transporter like domains"/>
    <property type="match status" value="1"/>
</dbReference>
<dbReference type="AlphaFoldDB" id="A0A9P7YGK1"/>
<feature type="transmembrane region" description="Helical" evidence="8">
    <location>
        <begin position="139"/>
        <end position="158"/>
    </location>
</feature>
<dbReference type="Pfam" id="PF07690">
    <property type="entry name" value="MFS_1"/>
    <property type="match status" value="1"/>
</dbReference>
<feature type="transmembrane region" description="Helical" evidence="8">
    <location>
        <begin position="71"/>
        <end position="103"/>
    </location>
</feature>
<proteinExistence type="inferred from homology"/>
<feature type="domain" description="Major facilitator superfamily (MFS) profile" evidence="9">
    <location>
        <begin position="74"/>
        <end position="569"/>
    </location>
</feature>
<dbReference type="InterPro" id="IPR011701">
    <property type="entry name" value="MFS"/>
</dbReference>
<feature type="transmembrane region" description="Helical" evidence="8">
    <location>
        <begin position="300"/>
        <end position="320"/>
    </location>
</feature>
<feature type="transmembrane region" description="Helical" evidence="8">
    <location>
        <begin position="226"/>
        <end position="248"/>
    </location>
</feature>
<gene>
    <name evidence="10" type="ORF">BJ875DRAFT_72294</name>
</gene>
<dbReference type="FunFam" id="1.20.1250.20:FF:000429">
    <property type="entry name" value="MFS drug efflux transporter, putative"/>
    <property type="match status" value="1"/>
</dbReference>
<evidence type="ECO:0000259" key="9">
    <source>
        <dbReference type="PROSITE" id="PS50850"/>
    </source>
</evidence>
<dbReference type="InterPro" id="IPR036259">
    <property type="entry name" value="MFS_trans_sf"/>
</dbReference>
<feature type="transmembrane region" description="Helical" evidence="8">
    <location>
        <begin position="546"/>
        <end position="564"/>
    </location>
</feature>
<sequence>MTASVEKRSSSIENVPSVLREGGGTLEIPDHGTRDVSGNTSITGTDDVDAEKQQTETVEEAPPRDIHGIKWALTVGAILSSTFLFALDNTIVAVIQPVIVLHFDSIGKLTWLSVAFLIGAASTNLIWGKIFGQFNAKWTYIFCVVLFEAGSALCGAAPTMDALIIGRAICGVGGSGMYVGVMTLLAGTTTMHERPIYIGGTGLTWGLGTVLGPIVGGAFVENPNAGWRWAFYIALCIGAVAAPIYIFMLPSLDPRPGVSFKDRAREMDYIGGFLVIAAFVLGVMAVSMGGIEWEWKDGKIIGMFVASGVLFILLGFQQTYTIFTTVDRRIFPVEFFRSRTMLILFCMTAAGGTAIFIPIYMVPILFQFIHNDTPLEAGVRLLPFIMLLIFAVVSNGVIMSATGYYMPWYLAGGILVVIGGSVMLTVDTATSVAKIYGYCILIGFGDGLFVQASFSVAQAIVEPEKVALAVGFITCAQTSGITIALAIANSVFLNGAQKGITRVLPDVPQEQIEAAIAGAGSGLVNSLTEDLREKVLSAIVDAMSKTYILVIVAGALATVLSLGMKREKLFISAGHAG</sequence>
<dbReference type="Proteomes" id="UP000824998">
    <property type="component" value="Unassembled WGS sequence"/>
</dbReference>
<keyword evidence="5 8" id="KW-1133">Transmembrane helix</keyword>
<feature type="compositionally biased region" description="Basic and acidic residues" evidence="7">
    <location>
        <begin position="1"/>
        <end position="10"/>
    </location>
</feature>
<feature type="transmembrane region" description="Helical" evidence="8">
    <location>
        <begin position="408"/>
        <end position="429"/>
    </location>
</feature>
<evidence type="ECO:0000313" key="11">
    <source>
        <dbReference type="Proteomes" id="UP000824998"/>
    </source>
</evidence>
<feature type="transmembrane region" description="Helical" evidence="8">
    <location>
        <begin position="341"/>
        <end position="369"/>
    </location>
</feature>
<feature type="transmembrane region" description="Helical" evidence="8">
    <location>
        <begin position="381"/>
        <end position="401"/>
    </location>
</feature>
<evidence type="ECO:0000256" key="5">
    <source>
        <dbReference type="ARBA" id="ARBA00022989"/>
    </source>
</evidence>
<dbReference type="PANTHER" id="PTHR23501">
    <property type="entry name" value="MAJOR FACILITATOR SUPERFAMILY"/>
    <property type="match status" value="1"/>
</dbReference>
<feature type="transmembrane region" description="Helical" evidence="8">
    <location>
        <begin position="466"/>
        <end position="488"/>
    </location>
</feature>
<feature type="transmembrane region" description="Helical" evidence="8">
    <location>
        <begin position="164"/>
        <end position="185"/>
    </location>
</feature>
<comment type="caution">
    <text evidence="10">The sequence shown here is derived from an EMBL/GenBank/DDBJ whole genome shotgun (WGS) entry which is preliminary data.</text>
</comment>
<keyword evidence="6 8" id="KW-0472">Membrane</keyword>
<feature type="transmembrane region" description="Helical" evidence="8">
    <location>
        <begin position="109"/>
        <end position="127"/>
    </location>
</feature>
<dbReference type="GO" id="GO:0022857">
    <property type="term" value="F:transmembrane transporter activity"/>
    <property type="evidence" value="ECO:0007669"/>
    <property type="project" value="InterPro"/>
</dbReference>
<keyword evidence="4 8" id="KW-0812">Transmembrane</keyword>
<dbReference type="PANTHER" id="PTHR23501:SF12">
    <property type="entry name" value="MAJOR FACILITATOR SUPERFAMILY (MFS) PROFILE DOMAIN-CONTAINING PROTEIN-RELATED"/>
    <property type="match status" value="1"/>
</dbReference>
<reference evidence="10" key="1">
    <citation type="journal article" date="2021" name="IMA Fungus">
        <title>Genomic characterization of three marine fungi, including Emericellopsis atlantica sp. nov. with signatures of a generalist lifestyle and marine biomass degradation.</title>
        <authorList>
            <person name="Hagestad O.C."/>
            <person name="Hou L."/>
            <person name="Andersen J.H."/>
            <person name="Hansen E.H."/>
            <person name="Altermark B."/>
            <person name="Li C."/>
            <person name="Kuhnert E."/>
            <person name="Cox R.J."/>
            <person name="Crous P.W."/>
            <person name="Spatafora J.W."/>
            <person name="Lail K."/>
            <person name="Amirebrahimi M."/>
            <person name="Lipzen A."/>
            <person name="Pangilinan J."/>
            <person name="Andreopoulos W."/>
            <person name="Hayes R.D."/>
            <person name="Ng V."/>
            <person name="Grigoriev I.V."/>
            <person name="Jackson S.A."/>
            <person name="Sutton T.D.S."/>
            <person name="Dobson A.D.W."/>
            <person name="Rama T."/>
        </authorList>
    </citation>
    <scope>NUCLEOTIDE SEQUENCE</scope>
    <source>
        <strain evidence="10">TRa018bII</strain>
    </source>
</reference>
<evidence type="ECO:0000256" key="7">
    <source>
        <dbReference type="SAM" id="MobiDB-lite"/>
    </source>
</evidence>